<dbReference type="AlphaFoldDB" id="A0A2A6BSF8"/>
<dbReference type="EnsemblMetazoa" id="PPA44516.1">
    <property type="protein sequence ID" value="PPA44516.1"/>
    <property type="gene ID" value="WBGene00282885"/>
</dbReference>
<sequence>MRCDVGPRRVSHFCVISNQSENGKIKENEESERYPPCLRSGRRRRRILQEEGGMGCIGKIEKNYLVKEQHMFHSQD</sequence>
<accession>A0A8R1UZB3</accession>
<reference evidence="1" key="2">
    <citation type="submission" date="2022-06" db="UniProtKB">
        <authorList>
            <consortium name="EnsemblMetazoa"/>
        </authorList>
    </citation>
    <scope>IDENTIFICATION</scope>
    <source>
        <strain evidence="1">PS312</strain>
    </source>
</reference>
<evidence type="ECO:0000313" key="1">
    <source>
        <dbReference type="EnsemblMetazoa" id="PPA44516.1"/>
    </source>
</evidence>
<reference evidence="2" key="1">
    <citation type="journal article" date="2008" name="Nat. Genet.">
        <title>The Pristionchus pacificus genome provides a unique perspective on nematode lifestyle and parasitism.</title>
        <authorList>
            <person name="Dieterich C."/>
            <person name="Clifton S.W."/>
            <person name="Schuster L.N."/>
            <person name="Chinwalla A."/>
            <person name="Delehaunty K."/>
            <person name="Dinkelacker I."/>
            <person name="Fulton L."/>
            <person name="Fulton R."/>
            <person name="Godfrey J."/>
            <person name="Minx P."/>
            <person name="Mitreva M."/>
            <person name="Roeseler W."/>
            <person name="Tian H."/>
            <person name="Witte H."/>
            <person name="Yang S.P."/>
            <person name="Wilson R.K."/>
            <person name="Sommer R.J."/>
        </authorList>
    </citation>
    <scope>NUCLEOTIDE SEQUENCE [LARGE SCALE GENOMIC DNA]</scope>
    <source>
        <strain evidence="2">PS312</strain>
    </source>
</reference>
<protein>
    <submittedName>
        <fullName evidence="1">Uncharacterized protein</fullName>
    </submittedName>
</protein>
<proteinExistence type="predicted"/>
<keyword evidence="2" id="KW-1185">Reference proteome</keyword>
<name>A0A2A6BSF8_PRIPA</name>
<dbReference type="Proteomes" id="UP000005239">
    <property type="component" value="Unassembled WGS sequence"/>
</dbReference>
<gene>
    <name evidence="1" type="primary">WBGene00282885</name>
</gene>
<accession>A0A2A6BSF8</accession>
<evidence type="ECO:0000313" key="2">
    <source>
        <dbReference type="Proteomes" id="UP000005239"/>
    </source>
</evidence>
<organism evidence="1 2">
    <name type="scientific">Pristionchus pacificus</name>
    <name type="common">Parasitic nematode worm</name>
    <dbReference type="NCBI Taxonomy" id="54126"/>
    <lineage>
        <taxon>Eukaryota</taxon>
        <taxon>Metazoa</taxon>
        <taxon>Ecdysozoa</taxon>
        <taxon>Nematoda</taxon>
        <taxon>Chromadorea</taxon>
        <taxon>Rhabditida</taxon>
        <taxon>Rhabditina</taxon>
        <taxon>Diplogasteromorpha</taxon>
        <taxon>Diplogasteroidea</taxon>
        <taxon>Neodiplogasteridae</taxon>
        <taxon>Pristionchus</taxon>
    </lineage>
</organism>